<dbReference type="PANTHER" id="PTHR43304:SF1">
    <property type="entry name" value="PAC DOMAIN-CONTAINING PROTEIN"/>
    <property type="match status" value="1"/>
</dbReference>
<dbReference type="Gene3D" id="3.30.450.20">
    <property type="entry name" value="PAS domain"/>
    <property type="match status" value="4"/>
</dbReference>
<keyword evidence="3" id="KW-0597">Phosphoprotein</keyword>
<dbReference type="Pfam" id="PF08448">
    <property type="entry name" value="PAS_4"/>
    <property type="match status" value="1"/>
</dbReference>
<name>A0AAP2RE06_9EURY</name>
<feature type="domain" description="PAC" evidence="8">
    <location>
        <begin position="294"/>
        <end position="347"/>
    </location>
</feature>
<comment type="catalytic activity">
    <reaction evidence="1">
        <text>ATP + protein L-histidine = ADP + protein N-phospho-L-histidine.</text>
        <dbReference type="EC" id="2.7.13.3"/>
    </reaction>
</comment>
<evidence type="ECO:0000256" key="4">
    <source>
        <dbReference type="ARBA" id="ARBA00022679"/>
    </source>
</evidence>
<dbReference type="SUPFAM" id="SSF55874">
    <property type="entry name" value="ATPase domain of HSP90 chaperone/DNA topoisomerase II/histidine kinase"/>
    <property type="match status" value="1"/>
</dbReference>
<reference evidence="9 10" key="1">
    <citation type="submission" date="2017-11" db="EMBL/GenBank/DDBJ databases">
        <title>Isolation and Characterization of Family Methanocellaceae Species from Potential Methane Hydrate Area Offshore Southwestern Taiwan.</title>
        <authorList>
            <person name="Zhang W.-L."/>
            <person name="Chen W.-C."/>
            <person name="Lai M.-C."/>
            <person name="Chen S.-C."/>
        </authorList>
    </citation>
    <scope>NUCLEOTIDE SEQUENCE [LARGE SCALE GENOMIC DNA]</scope>
    <source>
        <strain evidence="9 10">CWC-04</strain>
    </source>
</reference>
<dbReference type="InterPro" id="IPR036890">
    <property type="entry name" value="HATPase_C_sf"/>
</dbReference>
<dbReference type="SMART" id="SM00086">
    <property type="entry name" value="PAC"/>
    <property type="match status" value="4"/>
</dbReference>
<dbReference type="InterPro" id="IPR004358">
    <property type="entry name" value="Sig_transdc_His_kin-like_C"/>
</dbReference>
<dbReference type="InterPro" id="IPR001610">
    <property type="entry name" value="PAC"/>
</dbReference>
<evidence type="ECO:0000313" key="9">
    <source>
        <dbReference type="EMBL" id="MCD1295614.1"/>
    </source>
</evidence>
<dbReference type="GO" id="GO:0004673">
    <property type="term" value="F:protein histidine kinase activity"/>
    <property type="evidence" value="ECO:0007669"/>
    <property type="project" value="UniProtKB-EC"/>
</dbReference>
<feature type="domain" description="PAS" evidence="7">
    <location>
        <begin position="221"/>
        <end position="291"/>
    </location>
</feature>
<feature type="domain" description="PAC" evidence="8">
    <location>
        <begin position="167"/>
        <end position="220"/>
    </location>
</feature>
<dbReference type="Proteomes" id="UP001320159">
    <property type="component" value="Unassembled WGS sequence"/>
</dbReference>
<keyword evidence="5" id="KW-0418">Kinase</keyword>
<feature type="domain" description="PAC" evidence="8">
    <location>
        <begin position="431"/>
        <end position="484"/>
    </location>
</feature>
<dbReference type="GO" id="GO:0006355">
    <property type="term" value="P:regulation of DNA-templated transcription"/>
    <property type="evidence" value="ECO:0007669"/>
    <property type="project" value="InterPro"/>
</dbReference>
<gene>
    <name evidence="9" type="ORF">CUJ83_11450</name>
</gene>
<dbReference type="InterPro" id="IPR000014">
    <property type="entry name" value="PAS"/>
</dbReference>
<evidence type="ECO:0000256" key="1">
    <source>
        <dbReference type="ARBA" id="ARBA00000085"/>
    </source>
</evidence>
<dbReference type="PROSITE" id="PS50113">
    <property type="entry name" value="PAC"/>
    <property type="match status" value="4"/>
</dbReference>
<feature type="domain" description="PAS" evidence="7">
    <location>
        <begin position="348"/>
        <end position="389"/>
    </location>
</feature>
<feature type="domain" description="Histidine kinase" evidence="6">
    <location>
        <begin position="495"/>
        <end position="711"/>
    </location>
</feature>
<dbReference type="InterPro" id="IPR013767">
    <property type="entry name" value="PAS_fold"/>
</dbReference>
<dbReference type="SMART" id="SM00387">
    <property type="entry name" value="HATPase_c"/>
    <property type="match status" value="1"/>
</dbReference>
<protein>
    <recommendedName>
        <fullName evidence="2">histidine kinase</fullName>
        <ecNumber evidence="2">2.7.13.3</ecNumber>
    </recommendedName>
</protein>
<dbReference type="EC" id="2.7.13.3" evidence="2"/>
<dbReference type="Pfam" id="PF00989">
    <property type="entry name" value="PAS"/>
    <property type="match status" value="2"/>
</dbReference>
<evidence type="ECO:0000256" key="5">
    <source>
        <dbReference type="ARBA" id="ARBA00022777"/>
    </source>
</evidence>
<dbReference type="InterPro" id="IPR003594">
    <property type="entry name" value="HATPase_dom"/>
</dbReference>
<dbReference type="InterPro" id="IPR013656">
    <property type="entry name" value="PAS_4"/>
</dbReference>
<dbReference type="CDD" id="cd00130">
    <property type="entry name" value="PAS"/>
    <property type="match status" value="2"/>
</dbReference>
<dbReference type="PROSITE" id="PS50109">
    <property type="entry name" value="HIS_KIN"/>
    <property type="match status" value="1"/>
</dbReference>
<keyword evidence="10" id="KW-1185">Reference proteome</keyword>
<dbReference type="Pfam" id="PF02518">
    <property type="entry name" value="HATPase_c"/>
    <property type="match status" value="1"/>
</dbReference>
<dbReference type="NCBIfam" id="TIGR00229">
    <property type="entry name" value="sensory_box"/>
    <property type="match status" value="3"/>
</dbReference>
<dbReference type="InterPro" id="IPR052162">
    <property type="entry name" value="Sensor_kinase/Photoreceptor"/>
</dbReference>
<evidence type="ECO:0000259" key="8">
    <source>
        <dbReference type="PROSITE" id="PS50113"/>
    </source>
</evidence>
<dbReference type="EMBL" id="PGCK01000009">
    <property type="protein sequence ID" value="MCD1295614.1"/>
    <property type="molecule type" value="Genomic_DNA"/>
</dbReference>
<proteinExistence type="predicted"/>
<dbReference type="CDD" id="cd00075">
    <property type="entry name" value="HATPase"/>
    <property type="match status" value="1"/>
</dbReference>
<evidence type="ECO:0000259" key="7">
    <source>
        <dbReference type="PROSITE" id="PS50112"/>
    </source>
</evidence>
<dbReference type="PANTHER" id="PTHR43304">
    <property type="entry name" value="PHYTOCHROME-LIKE PROTEIN CPH1"/>
    <property type="match status" value="1"/>
</dbReference>
<comment type="caution">
    <text evidence="9">The sequence shown here is derived from an EMBL/GenBank/DDBJ whole genome shotgun (WGS) entry which is preliminary data.</text>
</comment>
<dbReference type="InterPro" id="IPR035965">
    <property type="entry name" value="PAS-like_dom_sf"/>
</dbReference>
<accession>A0AAP2RE06</accession>
<dbReference type="Gene3D" id="3.30.565.10">
    <property type="entry name" value="Histidine kinase-like ATPase, C-terminal domain"/>
    <property type="match status" value="1"/>
</dbReference>
<evidence type="ECO:0000256" key="3">
    <source>
        <dbReference type="ARBA" id="ARBA00022553"/>
    </source>
</evidence>
<dbReference type="SUPFAM" id="SSF55785">
    <property type="entry name" value="PYP-like sensor domain (PAS domain)"/>
    <property type="match status" value="4"/>
</dbReference>
<dbReference type="InterPro" id="IPR000700">
    <property type="entry name" value="PAS-assoc_C"/>
</dbReference>
<evidence type="ECO:0000313" key="10">
    <source>
        <dbReference type="Proteomes" id="UP001320159"/>
    </source>
</evidence>
<keyword evidence="4" id="KW-0808">Transferase</keyword>
<dbReference type="SMART" id="SM00091">
    <property type="entry name" value="PAS"/>
    <property type="match status" value="3"/>
</dbReference>
<dbReference type="PRINTS" id="PR00344">
    <property type="entry name" value="BCTRLSENSOR"/>
</dbReference>
<dbReference type="PROSITE" id="PS50112">
    <property type="entry name" value="PAS"/>
    <property type="match status" value="3"/>
</dbReference>
<feature type="domain" description="PAC" evidence="8">
    <location>
        <begin position="41"/>
        <end position="93"/>
    </location>
</feature>
<dbReference type="AlphaFoldDB" id="A0AAP2RE06"/>
<feature type="domain" description="PAS" evidence="7">
    <location>
        <begin position="94"/>
        <end position="164"/>
    </location>
</feature>
<sequence>MTGYTMEELKYLNIKRDLTPKDLQEMDSRIFEKFFNTGIPISFEKEYVRRDGSRVSVELFLQLAYDDAGNILFYYSFITDLTERKRAENGFRETQKFLNNLFNYANAPIIVWDHDFIITRFNHAFERLTGHLSCEVIGKELSILFPSSSREDSLDMIRRTLSGEHWDSVEIPILCRDGEVRIVLWNSANIYDEDNKTLLATIAQGQDITGRKQVEEELRETRDYLDKMFNYANAPIIVWDHDFIITRFNHGFERLTGYHSCEVIGKELSVLFPDNCRDECLDNIERTLSGEHWDSVEIPIRCKNGDIRIALWNSANIHKDDGVSIMATIAQGQDITERKTAEIALRDSEEKFKKLIEDLQVGVMLLDGSGNILVSNQAARSMIGVRFKDKKIRNILDPTWTKWKYIQEDGSPLSPENNPIPKCYETRKPVKDIVIGLSYPDTDKIVWVLMNVEPFLSQDGSIRQVICTLSNVTERRKVDEALKEAKMQAELYLDLMGHDINNLNQIGIGYLELANMSLDIQENDRMMISKPLEVLKSSSNLISNVRKLQQAKTCKIRMEPLDIGKILCEVREQYSKIPGKDIDINYINVNGCYVMANELLNDVFLNILGNAIKHTNDKVVIDVVLSEVINGGQKYYRVSIADNGPGIPDGQKELIFNRLYRGSTKAKGKGLGLFLVKTLVEKFDGLVWVEDKMPGDHNGGSKFVVMLPAYEPTAK</sequence>
<evidence type="ECO:0000259" key="6">
    <source>
        <dbReference type="PROSITE" id="PS50109"/>
    </source>
</evidence>
<dbReference type="InterPro" id="IPR005467">
    <property type="entry name" value="His_kinase_dom"/>
</dbReference>
<evidence type="ECO:0000256" key="2">
    <source>
        <dbReference type="ARBA" id="ARBA00012438"/>
    </source>
</evidence>
<organism evidence="9 10">
    <name type="scientific">Methanooceanicella nereidis</name>
    <dbReference type="NCBI Taxonomy" id="2052831"/>
    <lineage>
        <taxon>Archaea</taxon>
        <taxon>Methanobacteriati</taxon>
        <taxon>Methanobacteriota</taxon>
        <taxon>Stenosarchaea group</taxon>
        <taxon>Methanomicrobia</taxon>
        <taxon>Methanocellales</taxon>
        <taxon>Methanocellaceae</taxon>
        <taxon>Methanooceanicella</taxon>
    </lineage>
</organism>
<dbReference type="Pfam" id="PF13426">
    <property type="entry name" value="PAS_9"/>
    <property type="match status" value="1"/>
</dbReference>